<gene>
    <name evidence="2" type="ORF">GOODEAATRI_019784</name>
</gene>
<feature type="region of interest" description="Disordered" evidence="1">
    <location>
        <begin position="53"/>
        <end position="87"/>
    </location>
</feature>
<organism evidence="2 3">
    <name type="scientific">Goodea atripinnis</name>
    <dbReference type="NCBI Taxonomy" id="208336"/>
    <lineage>
        <taxon>Eukaryota</taxon>
        <taxon>Metazoa</taxon>
        <taxon>Chordata</taxon>
        <taxon>Craniata</taxon>
        <taxon>Vertebrata</taxon>
        <taxon>Euteleostomi</taxon>
        <taxon>Actinopterygii</taxon>
        <taxon>Neopterygii</taxon>
        <taxon>Teleostei</taxon>
        <taxon>Neoteleostei</taxon>
        <taxon>Acanthomorphata</taxon>
        <taxon>Ovalentaria</taxon>
        <taxon>Atherinomorphae</taxon>
        <taxon>Cyprinodontiformes</taxon>
        <taxon>Goodeidae</taxon>
        <taxon>Goodea</taxon>
    </lineage>
</organism>
<dbReference type="Proteomes" id="UP001476798">
    <property type="component" value="Unassembled WGS sequence"/>
</dbReference>
<evidence type="ECO:0008006" key="4">
    <source>
        <dbReference type="Google" id="ProtNLM"/>
    </source>
</evidence>
<evidence type="ECO:0000256" key="1">
    <source>
        <dbReference type="SAM" id="MobiDB-lite"/>
    </source>
</evidence>
<dbReference type="EMBL" id="JAHRIO010011783">
    <property type="protein sequence ID" value="MEQ2162436.1"/>
    <property type="molecule type" value="Genomic_DNA"/>
</dbReference>
<comment type="caution">
    <text evidence="2">The sequence shown here is derived from an EMBL/GenBank/DDBJ whole genome shotgun (WGS) entry which is preliminary data.</text>
</comment>
<proteinExistence type="predicted"/>
<dbReference type="Pfam" id="PF05110">
    <property type="entry name" value="AF-4"/>
    <property type="match status" value="1"/>
</dbReference>
<dbReference type="InterPro" id="IPR007797">
    <property type="entry name" value="AF4/FMR2"/>
</dbReference>
<name>A0ABV0MTI8_9TELE</name>
<dbReference type="PANTHER" id="PTHR10528:SF18">
    <property type="entry name" value="AF4_FMR2 FAMILY MEMBER 2"/>
    <property type="match status" value="1"/>
</dbReference>
<feature type="compositionally biased region" description="Polar residues" evidence="1">
    <location>
        <begin position="56"/>
        <end position="66"/>
    </location>
</feature>
<protein>
    <recommendedName>
        <fullName evidence="4">Prolactin receptor</fullName>
    </recommendedName>
</protein>
<reference evidence="2 3" key="1">
    <citation type="submission" date="2021-06" db="EMBL/GenBank/DDBJ databases">
        <authorList>
            <person name="Palmer J.M."/>
        </authorList>
    </citation>
    <scope>NUCLEOTIDE SEQUENCE [LARGE SCALE GENOMIC DNA]</scope>
    <source>
        <strain evidence="2 3">GA_2019</strain>
        <tissue evidence="2">Muscle</tissue>
    </source>
</reference>
<sequence length="130" mass="14521">MPTFCSFSVILHGNVTKMYVCAQEMTHSWPPPLTAIHTPGKADQTKFPIPNKETQHVTSGYNTQKRCTVPANKPAAKPPTAPQKSMLEDDLKISSDEEEAEQQVRSLSSISFLSDYSILFRLSLKSKFAY</sequence>
<keyword evidence="3" id="KW-1185">Reference proteome</keyword>
<evidence type="ECO:0000313" key="2">
    <source>
        <dbReference type="EMBL" id="MEQ2162436.1"/>
    </source>
</evidence>
<accession>A0ABV0MTI8</accession>
<evidence type="ECO:0000313" key="3">
    <source>
        <dbReference type="Proteomes" id="UP001476798"/>
    </source>
</evidence>
<dbReference type="PANTHER" id="PTHR10528">
    <property type="entry name" value="AF4/FMR2 FAMILY MEMBER"/>
    <property type="match status" value="1"/>
</dbReference>